<dbReference type="GO" id="GO:0005886">
    <property type="term" value="C:plasma membrane"/>
    <property type="evidence" value="ECO:0007669"/>
    <property type="project" value="UniProtKB-SubCell"/>
</dbReference>
<sequence>MNFFKKIRGKYHYSLVILKELVKTDFKLRYQGSFLGIAWSVLKPLMLFCVMYVVFVRFLKFTDGTPTFPLVLLLGISMWNFFSEATTMGLNAITGRGDLMRKINFPRYIVVVSATVGSLISMAINLCVVLLFCIGSGVHFTWRVLLLPLNFIEFYCLALGVALLLATMNVFFRDIQHIWEVLMQALFYATPIIYPLSMVADRLGTENYGFAMTVEKAMLMSPPAQIIQDIRHNLIAPETTPTVWTLCNHWFWALVPIGLTVLILALGIHVFRKHSRKFAEVL</sequence>
<evidence type="ECO:0000256" key="1">
    <source>
        <dbReference type="ARBA" id="ARBA00004429"/>
    </source>
</evidence>
<dbReference type="InterPro" id="IPR013525">
    <property type="entry name" value="ABC2_TM"/>
</dbReference>
<evidence type="ECO:0000313" key="12">
    <source>
        <dbReference type="Proteomes" id="UP000232928"/>
    </source>
</evidence>
<feature type="transmembrane region" description="Helical" evidence="9">
    <location>
        <begin position="108"/>
        <end position="132"/>
    </location>
</feature>
<evidence type="ECO:0000313" key="11">
    <source>
        <dbReference type="EMBL" id="PKD13536.1"/>
    </source>
</evidence>
<feature type="transmembrane region" description="Helical" evidence="9">
    <location>
        <begin position="33"/>
        <end position="55"/>
    </location>
</feature>
<proteinExistence type="inferred from homology"/>
<dbReference type="RefSeq" id="WP_101028102.1">
    <property type="nucleotide sequence ID" value="NZ_PJEG01000025.1"/>
</dbReference>
<organism evidence="11 12">
    <name type="scientific">Bifidobacterium longum</name>
    <dbReference type="NCBI Taxonomy" id="216816"/>
    <lineage>
        <taxon>Bacteria</taxon>
        <taxon>Bacillati</taxon>
        <taxon>Actinomycetota</taxon>
        <taxon>Actinomycetes</taxon>
        <taxon>Bifidobacteriales</taxon>
        <taxon>Bifidobacteriaceae</taxon>
        <taxon>Bifidobacterium</taxon>
    </lineage>
</organism>
<reference evidence="11 12" key="1">
    <citation type="submission" date="2017-12" db="EMBL/GenBank/DDBJ databases">
        <title>Bifidobacterium longum APC/DPC strains.</title>
        <authorList>
            <person name="Arboleya S."/>
        </authorList>
    </citation>
    <scope>NUCLEOTIDE SEQUENCE [LARGE SCALE GENOMIC DNA]</scope>
    <source>
        <strain evidence="11 12">APC1461</strain>
    </source>
</reference>
<evidence type="ECO:0000256" key="5">
    <source>
        <dbReference type="ARBA" id="ARBA00022519"/>
    </source>
</evidence>
<evidence type="ECO:0000256" key="6">
    <source>
        <dbReference type="ARBA" id="ARBA00022692"/>
    </source>
</evidence>
<evidence type="ECO:0000256" key="7">
    <source>
        <dbReference type="ARBA" id="ARBA00022989"/>
    </source>
</evidence>
<feature type="transmembrane region" description="Helical" evidence="9">
    <location>
        <begin position="181"/>
        <end position="200"/>
    </location>
</feature>
<evidence type="ECO:0000259" key="10">
    <source>
        <dbReference type="PROSITE" id="PS51012"/>
    </source>
</evidence>
<keyword evidence="8 9" id="KW-0472">Membrane</keyword>
<name>A0A2N0TFM5_BIFLN</name>
<evidence type="ECO:0000256" key="3">
    <source>
        <dbReference type="ARBA" id="ARBA00022448"/>
    </source>
</evidence>
<dbReference type="PANTHER" id="PTHR30413">
    <property type="entry name" value="INNER MEMBRANE TRANSPORT PERMEASE"/>
    <property type="match status" value="1"/>
</dbReference>
<keyword evidence="4 9" id="KW-1003">Cell membrane</keyword>
<evidence type="ECO:0000256" key="8">
    <source>
        <dbReference type="ARBA" id="ARBA00023136"/>
    </source>
</evidence>
<dbReference type="Pfam" id="PF01061">
    <property type="entry name" value="ABC2_membrane"/>
    <property type="match status" value="1"/>
</dbReference>
<dbReference type="GO" id="GO:0015920">
    <property type="term" value="P:lipopolysaccharide transport"/>
    <property type="evidence" value="ECO:0007669"/>
    <property type="project" value="TreeGrafter"/>
</dbReference>
<dbReference type="AlphaFoldDB" id="A0A2N0TFM5"/>
<feature type="domain" description="ABC transmembrane type-2" evidence="10">
    <location>
        <begin position="35"/>
        <end position="274"/>
    </location>
</feature>
<dbReference type="PANTHER" id="PTHR30413:SF8">
    <property type="entry name" value="TRANSPORT PERMEASE PROTEIN"/>
    <property type="match status" value="1"/>
</dbReference>
<evidence type="ECO:0000256" key="2">
    <source>
        <dbReference type="ARBA" id="ARBA00007783"/>
    </source>
</evidence>
<keyword evidence="3 9" id="KW-0813">Transport</keyword>
<comment type="caution">
    <text evidence="11">The sequence shown here is derived from an EMBL/GenBank/DDBJ whole genome shotgun (WGS) entry which is preliminary data.</text>
</comment>
<keyword evidence="5" id="KW-0997">Cell inner membrane</keyword>
<evidence type="ECO:0000256" key="9">
    <source>
        <dbReference type="RuleBase" id="RU361157"/>
    </source>
</evidence>
<evidence type="ECO:0000256" key="4">
    <source>
        <dbReference type="ARBA" id="ARBA00022475"/>
    </source>
</evidence>
<dbReference type="PROSITE" id="PS51012">
    <property type="entry name" value="ABC_TM2"/>
    <property type="match status" value="1"/>
</dbReference>
<protein>
    <recommendedName>
        <fullName evidence="9">Transport permease protein</fullName>
    </recommendedName>
</protein>
<keyword evidence="6 9" id="KW-0812">Transmembrane</keyword>
<gene>
    <name evidence="11" type="ORF">APC1461_1867</name>
</gene>
<dbReference type="Proteomes" id="UP000232928">
    <property type="component" value="Unassembled WGS sequence"/>
</dbReference>
<feature type="transmembrane region" description="Helical" evidence="9">
    <location>
        <begin position="67"/>
        <end position="87"/>
    </location>
</feature>
<dbReference type="InterPro" id="IPR047817">
    <property type="entry name" value="ABC2_TM_bact-type"/>
</dbReference>
<dbReference type="EMBL" id="PJEG01000025">
    <property type="protein sequence ID" value="PKD13536.1"/>
    <property type="molecule type" value="Genomic_DNA"/>
</dbReference>
<comment type="similarity">
    <text evidence="2 9">Belongs to the ABC-2 integral membrane protein family.</text>
</comment>
<accession>A0A2N0TFM5</accession>
<comment type="subcellular location">
    <subcellularLocation>
        <location evidence="1">Cell inner membrane</location>
        <topology evidence="1">Multi-pass membrane protein</topology>
    </subcellularLocation>
    <subcellularLocation>
        <location evidence="9">Cell membrane</location>
        <topology evidence="9">Multi-pass membrane protein</topology>
    </subcellularLocation>
</comment>
<feature type="transmembrane region" description="Helical" evidence="9">
    <location>
        <begin position="152"/>
        <end position="172"/>
    </location>
</feature>
<feature type="transmembrane region" description="Helical" evidence="9">
    <location>
        <begin position="250"/>
        <end position="271"/>
    </location>
</feature>
<dbReference type="GO" id="GO:0140359">
    <property type="term" value="F:ABC-type transporter activity"/>
    <property type="evidence" value="ECO:0007669"/>
    <property type="project" value="InterPro"/>
</dbReference>
<keyword evidence="7 9" id="KW-1133">Transmembrane helix</keyword>